<dbReference type="SMART" id="SM00240">
    <property type="entry name" value="FHA"/>
    <property type="match status" value="2"/>
</dbReference>
<reference evidence="3 4" key="1">
    <citation type="journal article" date="2024" name="Science">
        <title>Giant polyketide synthase enzymes in the biosynthesis of giant marine polyether toxins.</title>
        <authorList>
            <person name="Fallon T.R."/>
            <person name="Shende V.V."/>
            <person name="Wierzbicki I.H."/>
            <person name="Pendleton A.L."/>
            <person name="Watervoot N.F."/>
            <person name="Auber R.P."/>
            <person name="Gonzalez D.J."/>
            <person name="Wisecaver J.H."/>
            <person name="Moore B.S."/>
        </authorList>
    </citation>
    <scope>NUCLEOTIDE SEQUENCE [LARGE SCALE GENOMIC DNA]</scope>
    <source>
        <strain evidence="3 4">12B1</strain>
    </source>
</reference>
<organism evidence="3 4">
    <name type="scientific">Prymnesium parvum</name>
    <name type="common">Toxic golden alga</name>
    <dbReference type="NCBI Taxonomy" id="97485"/>
    <lineage>
        <taxon>Eukaryota</taxon>
        <taxon>Haptista</taxon>
        <taxon>Haptophyta</taxon>
        <taxon>Prymnesiophyceae</taxon>
        <taxon>Prymnesiales</taxon>
        <taxon>Prymnesiaceae</taxon>
        <taxon>Prymnesium</taxon>
    </lineage>
</organism>
<dbReference type="InterPro" id="IPR000253">
    <property type="entry name" value="FHA_dom"/>
</dbReference>
<feature type="region of interest" description="Disordered" evidence="1">
    <location>
        <begin position="263"/>
        <end position="282"/>
    </location>
</feature>
<dbReference type="Gene3D" id="2.60.200.20">
    <property type="match status" value="2"/>
</dbReference>
<comment type="caution">
    <text evidence="3">The sequence shown here is derived from an EMBL/GenBank/DDBJ whole genome shotgun (WGS) entry which is preliminary data.</text>
</comment>
<evidence type="ECO:0000313" key="3">
    <source>
        <dbReference type="EMBL" id="KAL1515093.1"/>
    </source>
</evidence>
<feature type="compositionally biased region" description="Basic residues" evidence="1">
    <location>
        <begin position="407"/>
        <end position="419"/>
    </location>
</feature>
<keyword evidence="4" id="KW-1185">Reference proteome</keyword>
<feature type="region of interest" description="Disordered" evidence="1">
    <location>
        <begin position="336"/>
        <end position="384"/>
    </location>
</feature>
<feature type="compositionally biased region" description="Pro residues" evidence="1">
    <location>
        <begin position="263"/>
        <end position="279"/>
    </location>
</feature>
<proteinExistence type="predicted"/>
<dbReference type="PANTHER" id="PTHR23308">
    <property type="entry name" value="NUCLEAR INHIBITOR OF PROTEIN PHOSPHATASE-1"/>
    <property type="match status" value="1"/>
</dbReference>
<feature type="region of interest" description="Disordered" evidence="1">
    <location>
        <begin position="398"/>
        <end position="419"/>
    </location>
</feature>
<dbReference type="PROSITE" id="PS50006">
    <property type="entry name" value="FHA_DOMAIN"/>
    <property type="match status" value="2"/>
</dbReference>
<dbReference type="Pfam" id="PF00498">
    <property type="entry name" value="FHA"/>
    <property type="match status" value="2"/>
</dbReference>
<feature type="domain" description="FHA" evidence="2">
    <location>
        <begin position="166"/>
        <end position="229"/>
    </location>
</feature>
<protein>
    <recommendedName>
        <fullName evidence="2">FHA domain-containing protein</fullName>
    </recommendedName>
</protein>
<sequence length="419" mass="45011">MAAPEKYKAPHWATLPERQDVRLHVRRSGSDSFIATHALGGQPSYVIGRLAGLADVVIDDSELSRQHAALVHCKAKLYLIDLRSAKGVFVGGTRLKPMEPLELREDATFRLGESSPLRFVVRGLVAPPPLPPPPPAAAAAAAAAWTPPEWARTPTEPVEMILEKDGRKVQSLDISRHPSYTLGRAGKIVVPDESVSRVHAALIHGPAGPDGRGTVHVIDFDSTKGSFIDQGSGWKRMVPQTPTLLPPGGKVRLGECSTLIVYPAPPPPPPAPPAPPPKPTSLLSATVLKHQAAAETSADVAADDELDGEVMEEEEAAPPVEEVKLSNADFRNALMPFLTAPRNVDNGDGKKGKRKKRKGAGDSDDEDSDVEPPPPLVLDKVAPENILDTMSGGLVLRKEKTKLSDKRAKKKEKTMKIKF</sequence>
<gene>
    <name evidence="3" type="ORF">AB1Y20_004157</name>
</gene>
<evidence type="ECO:0000313" key="4">
    <source>
        <dbReference type="Proteomes" id="UP001515480"/>
    </source>
</evidence>
<dbReference type="InterPro" id="IPR050923">
    <property type="entry name" value="Cell_Proc_Reg/RNA_Proc"/>
</dbReference>
<dbReference type="AlphaFoldDB" id="A0AB34J5X4"/>
<name>A0AB34J5X4_PRYPA</name>
<feature type="domain" description="FHA" evidence="2">
    <location>
        <begin position="45"/>
        <end position="95"/>
    </location>
</feature>
<dbReference type="SUPFAM" id="SSF49879">
    <property type="entry name" value="SMAD/FHA domain"/>
    <property type="match status" value="2"/>
</dbReference>
<evidence type="ECO:0000256" key="1">
    <source>
        <dbReference type="SAM" id="MobiDB-lite"/>
    </source>
</evidence>
<dbReference type="EMBL" id="JBGBPQ010000012">
    <property type="protein sequence ID" value="KAL1515093.1"/>
    <property type="molecule type" value="Genomic_DNA"/>
</dbReference>
<evidence type="ECO:0000259" key="2">
    <source>
        <dbReference type="PROSITE" id="PS50006"/>
    </source>
</evidence>
<accession>A0AB34J5X4</accession>
<dbReference type="Proteomes" id="UP001515480">
    <property type="component" value="Unassembled WGS sequence"/>
</dbReference>
<dbReference type="InterPro" id="IPR008984">
    <property type="entry name" value="SMAD_FHA_dom_sf"/>
</dbReference>